<proteinExistence type="predicted"/>
<dbReference type="Proteomes" id="UP000663829">
    <property type="component" value="Unassembled WGS sequence"/>
</dbReference>
<protein>
    <submittedName>
        <fullName evidence="2">Uncharacterized protein</fullName>
    </submittedName>
</protein>
<accession>A0A814SKB9</accession>
<dbReference type="Proteomes" id="UP000682733">
    <property type="component" value="Unassembled WGS sequence"/>
</dbReference>
<evidence type="ECO:0000313" key="2">
    <source>
        <dbReference type="EMBL" id="CAF1145983.1"/>
    </source>
</evidence>
<evidence type="ECO:0000313" key="1">
    <source>
        <dbReference type="EMBL" id="CAF1090699.1"/>
    </source>
</evidence>
<name>A0A814SKB9_9BILA</name>
<dbReference type="AlphaFoldDB" id="A0A814SKB9"/>
<sequence length="244" mass="27687">MSGCVFTSQNVACNDTKWLTFTDLAEPVDPACRIDYELAQGSILSQVPVFRIEFRPSLHVQAARFAFYQAAVSDTDPRCQQGNFSIGLTNFAEVMSHPTNSSDPTTPLLENYLSPLITREWIYGMNARRQQVDTSNPPHYFTVFTNTISSALPLSFPIWTKEDFEADQSTAVAFQITIYSNTFFRQQVVERLIQPKEAFLTILLAIIGIYHIVLFAHEVSQVLLISWHIVKNNRAFAAIKARLW</sequence>
<organism evidence="2 5">
    <name type="scientific">Didymodactylos carnosus</name>
    <dbReference type="NCBI Taxonomy" id="1234261"/>
    <lineage>
        <taxon>Eukaryota</taxon>
        <taxon>Metazoa</taxon>
        <taxon>Spiralia</taxon>
        <taxon>Gnathifera</taxon>
        <taxon>Rotifera</taxon>
        <taxon>Eurotatoria</taxon>
        <taxon>Bdelloidea</taxon>
        <taxon>Philodinida</taxon>
        <taxon>Philodinidae</taxon>
        <taxon>Didymodactylos</taxon>
    </lineage>
</organism>
<keyword evidence="5" id="KW-1185">Reference proteome</keyword>
<dbReference type="EMBL" id="CAJNOQ010006740">
    <property type="protein sequence ID" value="CAF1145983.1"/>
    <property type="molecule type" value="Genomic_DNA"/>
</dbReference>
<reference evidence="2" key="1">
    <citation type="submission" date="2021-02" db="EMBL/GenBank/DDBJ databases">
        <authorList>
            <person name="Nowell W R."/>
        </authorList>
    </citation>
    <scope>NUCLEOTIDE SEQUENCE</scope>
</reference>
<dbReference type="EMBL" id="CAJOBC010006740">
    <property type="protein sequence ID" value="CAF3909563.1"/>
    <property type="molecule type" value="Genomic_DNA"/>
</dbReference>
<evidence type="ECO:0000313" key="4">
    <source>
        <dbReference type="EMBL" id="CAF3909563.1"/>
    </source>
</evidence>
<evidence type="ECO:0000313" key="5">
    <source>
        <dbReference type="Proteomes" id="UP000663829"/>
    </source>
</evidence>
<evidence type="ECO:0000313" key="3">
    <source>
        <dbReference type="EMBL" id="CAF3852372.1"/>
    </source>
</evidence>
<comment type="caution">
    <text evidence="2">The sequence shown here is derived from an EMBL/GenBank/DDBJ whole genome shotgun (WGS) entry which is preliminary data.</text>
</comment>
<dbReference type="Proteomes" id="UP000677228">
    <property type="component" value="Unassembled WGS sequence"/>
</dbReference>
<dbReference type="Proteomes" id="UP000681722">
    <property type="component" value="Unassembled WGS sequence"/>
</dbReference>
<gene>
    <name evidence="2" type="ORF">GPM918_LOCUS20931</name>
    <name evidence="1" type="ORF">OVA965_LOCUS18801</name>
    <name evidence="4" type="ORF">SRO942_LOCUS20928</name>
    <name evidence="3" type="ORF">TMI583_LOCUS18814</name>
</gene>
<dbReference type="EMBL" id="CAJOBA010009483">
    <property type="protein sequence ID" value="CAF3852372.1"/>
    <property type="molecule type" value="Genomic_DNA"/>
</dbReference>
<dbReference type="EMBL" id="CAJNOK010009465">
    <property type="protein sequence ID" value="CAF1090699.1"/>
    <property type="molecule type" value="Genomic_DNA"/>
</dbReference>